<proteinExistence type="predicted"/>
<evidence type="ECO:0000256" key="1">
    <source>
        <dbReference type="SAM" id="MobiDB-lite"/>
    </source>
</evidence>
<comment type="caution">
    <text evidence="2">The sequence shown here is derived from an EMBL/GenBank/DDBJ whole genome shotgun (WGS) entry which is preliminary data.</text>
</comment>
<evidence type="ECO:0000313" key="2">
    <source>
        <dbReference type="EMBL" id="CAF0998847.1"/>
    </source>
</evidence>
<protein>
    <submittedName>
        <fullName evidence="2">Uncharacterized protein</fullName>
    </submittedName>
</protein>
<dbReference type="EMBL" id="CAJOBA010006272">
    <property type="protein sequence ID" value="CAF3768392.1"/>
    <property type="molecule type" value="Genomic_DNA"/>
</dbReference>
<sequence length="772" mass="87163">MSKYHLTPGQATKIHLRNFERAKSVYHGYRLDDIISNRSLLKFFDRYITHHGMDGLMIFYTTVIAIGHFNSTSFIYNPETQELKTTNLFGFVMAESGKKKSHYINEQLRAIDKQEQFIHQQETTSSLATMTTSPKRKRSKSSTTSDGSDFEFESKTSIRQYYTPAGYSDPGDRTSDQKSANLIEGYDGIKLLLKNTMGYERRISGRTLTLLLATTGKRFPTMIRYFDFKIYKLADDAYVYLQPILDKLSKNLQFNELTGDVKNFTKLQQSIMRRGAEICLRICANVQQIIDCMSIIDLIDRKTFGYLDNDFYAEAKSLVEQHHGCPILVEGSLNDDGTPKNDLLSTISIEACEIGAKFYLRILLPQLLYLFDCKTINPIPHNDLCILSTNAVVVTSSDIRQVLNLELKFFHKTQLYGNGNPLKKLKSCEIDAVLEKMVLDKLLIRGDKHEAFFFNPYQNKPFITFAKVIPSVDERLDFENKLTSHNVSYVEYVQCYENSKYVPSSDTFLTERGVKLLREKHYSEIVNSENFILQNEKDFREGMQTGLSDAAGCPSDPSDSNALLIVNRTPCAKEGNKTNKTKSSTIAEVVDYNSGNSTINLLTPKLARSPTTIVPTIPTGQSSRQLFLERSLSPSAPLSVNETVFVSASSSNPNMTIKRGLHNPRNNLLSEVLDTQQHRLPVTAQYSDELVAAQNGDSDSFSSSMPELEGDIFNISEVLSALLHGVEENEKGNDDRQNTHSNNRTGIILPPNNRDIGKHPSCMVIIHVLLEE</sequence>
<dbReference type="Proteomes" id="UP000682733">
    <property type="component" value="Unassembled WGS sequence"/>
</dbReference>
<name>A0A8S2DX73_9BILA</name>
<evidence type="ECO:0000313" key="4">
    <source>
        <dbReference type="Proteomes" id="UP000677228"/>
    </source>
</evidence>
<organism evidence="2 4">
    <name type="scientific">Didymodactylos carnosus</name>
    <dbReference type="NCBI Taxonomy" id="1234261"/>
    <lineage>
        <taxon>Eukaryota</taxon>
        <taxon>Metazoa</taxon>
        <taxon>Spiralia</taxon>
        <taxon>Gnathifera</taxon>
        <taxon>Rotifera</taxon>
        <taxon>Eurotatoria</taxon>
        <taxon>Bdelloidea</taxon>
        <taxon>Philodinida</taxon>
        <taxon>Philodinidae</taxon>
        <taxon>Didymodactylos</taxon>
    </lineage>
</organism>
<dbReference type="AlphaFoldDB" id="A0A8S2DX73"/>
<evidence type="ECO:0000313" key="3">
    <source>
        <dbReference type="EMBL" id="CAF3768392.1"/>
    </source>
</evidence>
<dbReference type="EMBL" id="CAJNOK010006264">
    <property type="protein sequence ID" value="CAF0998847.1"/>
    <property type="molecule type" value="Genomic_DNA"/>
</dbReference>
<gene>
    <name evidence="2" type="ORF">OVA965_LOCUS14454</name>
    <name evidence="3" type="ORF">TMI583_LOCUS14458</name>
</gene>
<dbReference type="Proteomes" id="UP000677228">
    <property type="component" value="Unassembled WGS sequence"/>
</dbReference>
<accession>A0A8S2DX73</accession>
<feature type="region of interest" description="Disordered" evidence="1">
    <location>
        <begin position="122"/>
        <end position="151"/>
    </location>
</feature>
<reference evidence="2" key="1">
    <citation type="submission" date="2021-02" db="EMBL/GenBank/DDBJ databases">
        <authorList>
            <person name="Nowell W R."/>
        </authorList>
    </citation>
    <scope>NUCLEOTIDE SEQUENCE</scope>
</reference>
<feature type="region of interest" description="Disordered" evidence="1">
    <location>
        <begin position="730"/>
        <end position="753"/>
    </location>
</feature>